<keyword evidence="2" id="KW-0472">Membrane</keyword>
<protein>
    <submittedName>
        <fullName evidence="3">Uncharacterized protein</fullName>
    </submittedName>
</protein>
<sequence length="99" mass="10084">MSDGPTPRSEDGTPGQPPSPSAVGRPVHVRRAPRYRAFVLTGLAAAVAVAAVIALLTPASGGYSRLALLGYLGVTLGLVGGVLGGLVAVLVDRRADRRR</sequence>
<evidence type="ECO:0000256" key="1">
    <source>
        <dbReference type="SAM" id="MobiDB-lite"/>
    </source>
</evidence>
<name>A0A2S6IUI8_9ACTN</name>
<gene>
    <name evidence="3" type="ORF">CLV92_10218</name>
</gene>
<keyword evidence="2" id="KW-1133">Transmembrane helix</keyword>
<organism evidence="3 4">
    <name type="scientific">Kineococcus xinjiangensis</name>
    <dbReference type="NCBI Taxonomy" id="512762"/>
    <lineage>
        <taxon>Bacteria</taxon>
        <taxon>Bacillati</taxon>
        <taxon>Actinomycetota</taxon>
        <taxon>Actinomycetes</taxon>
        <taxon>Kineosporiales</taxon>
        <taxon>Kineosporiaceae</taxon>
        <taxon>Kineococcus</taxon>
    </lineage>
</organism>
<feature type="transmembrane region" description="Helical" evidence="2">
    <location>
        <begin position="68"/>
        <end position="91"/>
    </location>
</feature>
<evidence type="ECO:0000313" key="3">
    <source>
        <dbReference type="EMBL" id="PPK97868.1"/>
    </source>
</evidence>
<accession>A0A2S6IUI8</accession>
<proteinExistence type="predicted"/>
<feature type="transmembrane region" description="Helical" evidence="2">
    <location>
        <begin position="35"/>
        <end position="56"/>
    </location>
</feature>
<evidence type="ECO:0000313" key="4">
    <source>
        <dbReference type="Proteomes" id="UP000239485"/>
    </source>
</evidence>
<comment type="caution">
    <text evidence="3">The sequence shown here is derived from an EMBL/GenBank/DDBJ whole genome shotgun (WGS) entry which is preliminary data.</text>
</comment>
<reference evidence="3 4" key="1">
    <citation type="submission" date="2018-02" db="EMBL/GenBank/DDBJ databases">
        <title>Genomic Encyclopedia of Archaeal and Bacterial Type Strains, Phase II (KMG-II): from individual species to whole genera.</title>
        <authorList>
            <person name="Goeker M."/>
        </authorList>
    </citation>
    <scope>NUCLEOTIDE SEQUENCE [LARGE SCALE GENOMIC DNA]</scope>
    <source>
        <strain evidence="3 4">DSM 22857</strain>
    </source>
</reference>
<dbReference type="EMBL" id="PTJD01000002">
    <property type="protein sequence ID" value="PPK97868.1"/>
    <property type="molecule type" value="Genomic_DNA"/>
</dbReference>
<dbReference type="AlphaFoldDB" id="A0A2S6IUI8"/>
<dbReference type="Proteomes" id="UP000239485">
    <property type="component" value="Unassembled WGS sequence"/>
</dbReference>
<dbReference type="RefSeq" id="WP_104431344.1">
    <property type="nucleotide sequence ID" value="NZ_PTJD01000002.1"/>
</dbReference>
<keyword evidence="2" id="KW-0812">Transmembrane</keyword>
<feature type="region of interest" description="Disordered" evidence="1">
    <location>
        <begin position="1"/>
        <end position="27"/>
    </location>
</feature>
<keyword evidence="4" id="KW-1185">Reference proteome</keyword>
<evidence type="ECO:0000256" key="2">
    <source>
        <dbReference type="SAM" id="Phobius"/>
    </source>
</evidence>